<dbReference type="SUPFAM" id="SSF88697">
    <property type="entry name" value="PUA domain-like"/>
    <property type="match status" value="1"/>
</dbReference>
<comment type="subcellular location">
    <subcellularLocation>
        <location evidence="2">Nucleus</location>
    </subcellularLocation>
</comment>
<dbReference type="GO" id="GO:0005634">
    <property type="term" value="C:nucleus"/>
    <property type="evidence" value="ECO:0007669"/>
    <property type="project" value="UniProtKB-SubCell"/>
</dbReference>
<keyword evidence="1 2" id="KW-0539">Nucleus</keyword>
<dbReference type="Proteomes" id="UP000620124">
    <property type="component" value="Unassembled WGS sequence"/>
</dbReference>
<evidence type="ECO:0000313" key="5">
    <source>
        <dbReference type="EMBL" id="KAF7347804.1"/>
    </source>
</evidence>
<accession>A0A8H6XW29</accession>
<feature type="compositionally biased region" description="Basic and acidic residues" evidence="3">
    <location>
        <begin position="308"/>
        <end position="333"/>
    </location>
</feature>
<dbReference type="GO" id="GO:0061630">
    <property type="term" value="F:ubiquitin protein ligase activity"/>
    <property type="evidence" value="ECO:0007669"/>
    <property type="project" value="TreeGrafter"/>
</dbReference>
<dbReference type="PANTHER" id="PTHR14140">
    <property type="entry name" value="E3 UBIQUITIN-PROTEIN LIGASE UHRF-RELATED"/>
    <property type="match status" value="1"/>
</dbReference>
<dbReference type="PANTHER" id="PTHR14140:SF27">
    <property type="entry name" value="OS04G0289800 PROTEIN"/>
    <property type="match status" value="1"/>
</dbReference>
<dbReference type="OrthoDB" id="2270193at2759"/>
<feature type="compositionally biased region" description="Acidic residues" evidence="3">
    <location>
        <begin position="335"/>
        <end position="346"/>
    </location>
</feature>
<keyword evidence="6" id="KW-1185">Reference proteome</keyword>
<dbReference type="Pfam" id="PF02182">
    <property type="entry name" value="SAD_SRA"/>
    <property type="match status" value="1"/>
</dbReference>
<feature type="region of interest" description="Disordered" evidence="3">
    <location>
        <begin position="302"/>
        <end position="346"/>
    </location>
</feature>
<sequence length="346" mass="38010">MVSDYERQRLENIERNKALLNSLGLDKPFFEPEEIKRTKPKANATSKKRKPVEEHDGAPSPKASRVESVKSTDSGEAGPVRRSSRNAGKTVDYKGERHASSPLPISFKSGIRDTDNSGPLGREAGSKRIHDPKTYGSIPGVEVGTWWETREGCSADAIHAPWVGGIAVGKKGAYSVALSGGYADDVDWGYALCYLYGIWSVAETSRGTKASPLNLRTAPQSSDQTFENTFNRALKPEILRAPPTPKNPFASLEDTSSIRRTLLTKVIGMTDFTKSKRQAWQEKGMEGFLVCKFAFKRLPNQAPLPRRAAADSSKDKDDEVTKDVGAPEDKGADMDTQEEMETLDED</sequence>
<dbReference type="InterPro" id="IPR015947">
    <property type="entry name" value="PUA-like_sf"/>
</dbReference>
<reference evidence="5" key="1">
    <citation type="submission" date="2020-05" db="EMBL/GenBank/DDBJ databases">
        <title>Mycena genomes resolve the evolution of fungal bioluminescence.</title>
        <authorList>
            <person name="Tsai I.J."/>
        </authorList>
    </citation>
    <scope>NUCLEOTIDE SEQUENCE</scope>
    <source>
        <strain evidence="5">CCC161011</strain>
    </source>
</reference>
<feature type="domain" description="YDG" evidence="4">
    <location>
        <begin position="136"/>
        <end position="297"/>
    </location>
</feature>
<evidence type="ECO:0000313" key="6">
    <source>
        <dbReference type="Proteomes" id="UP000620124"/>
    </source>
</evidence>
<evidence type="ECO:0000256" key="3">
    <source>
        <dbReference type="SAM" id="MobiDB-lite"/>
    </source>
</evidence>
<feature type="region of interest" description="Disordered" evidence="3">
    <location>
        <begin position="14"/>
        <end position="133"/>
    </location>
</feature>
<comment type="caution">
    <text evidence="5">The sequence shown here is derived from an EMBL/GenBank/DDBJ whole genome shotgun (WGS) entry which is preliminary data.</text>
</comment>
<name>A0A8H6XW29_9AGAR</name>
<evidence type="ECO:0000256" key="1">
    <source>
        <dbReference type="ARBA" id="ARBA00023242"/>
    </source>
</evidence>
<proteinExistence type="predicted"/>
<feature type="compositionally biased region" description="Basic and acidic residues" evidence="3">
    <location>
        <begin position="28"/>
        <end position="37"/>
    </location>
</feature>
<feature type="compositionally biased region" description="Basic and acidic residues" evidence="3">
    <location>
        <begin position="124"/>
        <end position="133"/>
    </location>
</feature>
<organism evidence="5 6">
    <name type="scientific">Mycena venus</name>
    <dbReference type="NCBI Taxonomy" id="2733690"/>
    <lineage>
        <taxon>Eukaryota</taxon>
        <taxon>Fungi</taxon>
        <taxon>Dikarya</taxon>
        <taxon>Basidiomycota</taxon>
        <taxon>Agaricomycotina</taxon>
        <taxon>Agaricomycetes</taxon>
        <taxon>Agaricomycetidae</taxon>
        <taxon>Agaricales</taxon>
        <taxon>Marasmiineae</taxon>
        <taxon>Mycenaceae</taxon>
        <taxon>Mycena</taxon>
    </lineage>
</organism>
<dbReference type="InterPro" id="IPR045134">
    <property type="entry name" value="UHRF1/2-like"/>
</dbReference>
<dbReference type="SMART" id="SM00466">
    <property type="entry name" value="SRA"/>
    <property type="match status" value="1"/>
</dbReference>
<dbReference type="InterPro" id="IPR003105">
    <property type="entry name" value="SRA_YDG"/>
</dbReference>
<dbReference type="PROSITE" id="PS51015">
    <property type="entry name" value="YDG"/>
    <property type="match status" value="1"/>
</dbReference>
<protein>
    <submittedName>
        <fullName evidence="5">E3 ubiquitin-protein ligase ORTHRUS 5</fullName>
    </submittedName>
</protein>
<dbReference type="GO" id="GO:0016567">
    <property type="term" value="P:protein ubiquitination"/>
    <property type="evidence" value="ECO:0007669"/>
    <property type="project" value="TreeGrafter"/>
</dbReference>
<dbReference type="EMBL" id="JACAZI010000012">
    <property type="protein sequence ID" value="KAF7347804.1"/>
    <property type="molecule type" value="Genomic_DNA"/>
</dbReference>
<evidence type="ECO:0000259" key="4">
    <source>
        <dbReference type="PROSITE" id="PS51015"/>
    </source>
</evidence>
<dbReference type="GO" id="GO:0044027">
    <property type="term" value="P:negative regulation of gene expression via chromosomal CpG island methylation"/>
    <property type="evidence" value="ECO:0007669"/>
    <property type="project" value="TreeGrafter"/>
</dbReference>
<gene>
    <name evidence="5" type="ORF">MVEN_01537900</name>
</gene>
<dbReference type="AlphaFoldDB" id="A0A8H6XW29"/>
<evidence type="ECO:0000256" key="2">
    <source>
        <dbReference type="PROSITE-ProRule" id="PRU00358"/>
    </source>
</evidence>
<dbReference type="Gene3D" id="2.30.280.10">
    <property type="entry name" value="SRA-YDG"/>
    <property type="match status" value="2"/>
</dbReference>
<dbReference type="InterPro" id="IPR036987">
    <property type="entry name" value="SRA-YDG_sf"/>
</dbReference>